<protein>
    <submittedName>
        <fullName evidence="1">Abi family protein</fullName>
    </submittedName>
</protein>
<name>A0A3N3ZSK1_9MICC</name>
<reference evidence="1 2" key="1">
    <citation type="submission" date="2018-10" db="EMBL/GenBank/DDBJ databases">
        <title>Kocuria sp. M5W7-7, whole genome shotgun sequence.</title>
        <authorList>
            <person name="Tuo L."/>
        </authorList>
    </citation>
    <scope>NUCLEOTIDE SEQUENCE [LARGE SCALE GENOMIC DNA]</scope>
    <source>
        <strain evidence="1 2">M5W7-7</strain>
    </source>
</reference>
<keyword evidence="2" id="KW-1185">Reference proteome</keyword>
<dbReference type="AlphaFoldDB" id="A0A3N3ZSK1"/>
<proteinExistence type="predicted"/>
<evidence type="ECO:0000313" key="1">
    <source>
        <dbReference type="EMBL" id="ROZ64394.1"/>
    </source>
</evidence>
<evidence type="ECO:0000313" key="2">
    <source>
        <dbReference type="Proteomes" id="UP000270616"/>
    </source>
</evidence>
<gene>
    <name evidence="1" type="ORF">EDL96_03215</name>
</gene>
<organism evidence="1 2">
    <name type="scientific">Kocuria soli</name>
    <dbReference type="NCBI Taxonomy" id="2485125"/>
    <lineage>
        <taxon>Bacteria</taxon>
        <taxon>Bacillati</taxon>
        <taxon>Actinomycetota</taxon>
        <taxon>Actinomycetes</taxon>
        <taxon>Micrococcales</taxon>
        <taxon>Micrococcaceae</taxon>
        <taxon>Kocuria</taxon>
    </lineage>
</organism>
<dbReference type="Proteomes" id="UP000270616">
    <property type="component" value="Unassembled WGS sequence"/>
</dbReference>
<sequence>MHNPRHRWRACYDQRNRSARPESSGVGWISLWHRWTVPKPIKDFLEIDEQISRLRSRGMSFSARSDALRWLTAVNYYRLSGYSYPYRQILPSDGGRSRRRSDHFVRGTSFDSITALYEFDRKLRSLVLDGLERVEVAVRSTVSHHLGRQNPLAHEDPALFRPTFDHASWWRTAERRLSRARRHSEFVKHHEQEYGGKVPIWVLVEVLDFADVSRLYDDMLTVDQYAAAESLGIRVDTSILSKSQRAKALKGHPFARWLEQLTVVRNTAAHHGRLWNHKFPPVSTAAFRTLPGLEDLPDGQSERLYGALCMIAFELRTLSPGSKWPTKVSRLIRQDLRSIPGRTETEMGFPDRWEQQVLWRPYSS</sequence>
<dbReference type="Pfam" id="PF07751">
    <property type="entry name" value="Abi_2"/>
    <property type="match status" value="1"/>
</dbReference>
<comment type="caution">
    <text evidence="1">The sequence shown here is derived from an EMBL/GenBank/DDBJ whole genome shotgun (WGS) entry which is preliminary data.</text>
</comment>
<dbReference type="EMBL" id="RKMF01000003">
    <property type="protein sequence ID" value="ROZ64394.1"/>
    <property type="molecule type" value="Genomic_DNA"/>
</dbReference>
<dbReference type="InterPro" id="IPR011664">
    <property type="entry name" value="Abi_system_AbiD/AbiF-like"/>
</dbReference>
<accession>A0A3N3ZSK1</accession>